<evidence type="ECO:0000313" key="5">
    <source>
        <dbReference type="Proteomes" id="UP000037084"/>
    </source>
</evidence>
<organism evidence="4 5">
    <name type="scientific">Streptomyces virginiae</name>
    <name type="common">Streptomyces cinnamonensis</name>
    <dbReference type="NCBI Taxonomy" id="1961"/>
    <lineage>
        <taxon>Bacteria</taxon>
        <taxon>Bacillati</taxon>
        <taxon>Actinomycetota</taxon>
        <taxon>Actinomycetes</taxon>
        <taxon>Kitasatosporales</taxon>
        <taxon>Streptomycetaceae</taxon>
        <taxon>Streptomyces</taxon>
    </lineage>
</organism>
<dbReference type="PATRIC" id="fig|1961.12.peg.4314"/>
<keyword evidence="2" id="KW-1133">Transmembrane helix</keyword>
<accession>A0A0L8MHY9</accession>
<feature type="transmembrane region" description="Helical" evidence="2">
    <location>
        <begin position="78"/>
        <end position="99"/>
    </location>
</feature>
<feature type="transmembrane region" description="Helical" evidence="2">
    <location>
        <begin position="128"/>
        <end position="149"/>
    </location>
</feature>
<feature type="region of interest" description="Disordered" evidence="1">
    <location>
        <begin position="1"/>
        <end position="28"/>
    </location>
</feature>
<dbReference type="Proteomes" id="UP000037084">
    <property type="component" value="Unassembled WGS sequence"/>
</dbReference>
<feature type="transmembrane region" description="Helical" evidence="2">
    <location>
        <begin position="37"/>
        <end position="58"/>
    </location>
</feature>
<evidence type="ECO:0000313" key="4">
    <source>
        <dbReference type="EMBL" id="KOG50019.1"/>
    </source>
</evidence>
<sequence length="156" mass="16481">MGQPTPTGGNWNTGPAPGNTPRVSGDDSGSTGNVGTMFAAVLLLVVGCLAIFQGIAAIAKDDVYARIGSYVFEFDLTAWGWIHLIVGIIVVLTGVGLFAGSNVARGAGIALAAISVILNFMWLPYQPWWSIIIIAIDVWIIWALCTSWTHSTSTTD</sequence>
<evidence type="ECO:0000259" key="3">
    <source>
        <dbReference type="Pfam" id="PF23636"/>
    </source>
</evidence>
<proteinExistence type="predicted"/>
<keyword evidence="2" id="KW-0812">Transmembrane</keyword>
<protein>
    <submittedName>
        <fullName evidence="4">Membrane protein</fullName>
    </submittedName>
</protein>
<dbReference type="EMBL" id="LGUV01000234">
    <property type="protein sequence ID" value="KOG50019.1"/>
    <property type="molecule type" value="Genomic_DNA"/>
</dbReference>
<name>A0A0L8MHY9_STRVG</name>
<gene>
    <name evidence="4" type="ORF">ADK75_18995</name>
</gene>
<comment type="caution">
    <text evidence="4">The sequence shown here is derived from an EMBL/GenBank/DDBJ whole genome shotgun (WGS) entry which is preliminary data.</text>
</comment>
<keyword evidence="2" id="KW-0472">Membrane</keyword>
<dbReference type="AlphaFoldDB" id="A0A0L8MHY9"/>
<evidence type="ECO:0000256" key="2">
    <source>
        <dbReference type="SAM" id="Phobius"/>
    </source>
</evidence>
<feature type="domain" description="DUF7144" evidence="3">
    <location>
        <begin position="36"/>
        <end position="148"/>
    </location>
</feature>
<feature type="compositionally biased region" description="Polar residues" evidence="1">
    <location>
        <begin position="1"/>
        <end position="13"/>
    </location>
</feature>
<feature type="transmembrane region" description="Helical" evidence="2">
    <location>
        <begin position="106"/>
        <end position="122"/>
    </location>
</feature>
<dbReference type="Pfam" id="PF23636">
    <property type="entry name" value="DUF7144"/>
    <property type="match status" value="1"/>
</dbReference>
<dbReference type="InterPro" id="IPR055568">
    <property type="entry name" value="DUF7144"/>
</dbReference>
<dbReference type="RefSeq" id="WP_053172467.1">
    <property type="nucleotide sequence ID" value="NZ_LGUV01000234.1"/>
</dbReference>
<reference evidence="5" key="1">
    <citation type="submission" date="2015-07" db="EMBL/GenBank/DDBJ databases">
        <authorList>
            <consortium name="Consortium for Microbial Forensics and Genomics (microFORGE)"/>
            <person name="Knight B.M."/>
            <person name="Roberts D.P."/>
            <person name="Lin D."/>
            <person name="Hari K."/>
            <person name="Fletcher J."/>
            <person name="Melcher U."/>
            <person name="Blagden T."/>
            <person name="Winegar R.A."/>
        </authorList>
    </citation>
    <scope>NUCLEOTIDE SEQUENCE [LARGE SCALE GENOMIC DNA]</scope>
    <source>
        <strain evidence="5">NRRL B-1447</strain>
    </source>
</reference>
<evidence type="ECO:0000256" key="1">
    <source>
        <dbReference type="SAM" id="MobiDB-lite"/>
    </source>
</evidence>